<comment type="caution">
    <text evidence="2">The sequence shown here is derived from an EMBL/GenBank/DDBJ whole genome shotgun (WGS) entry which is preliminary data.</text>
</comment>
<accession>A0AAE1E7A1</accession>
<protein>
    <submittedName>
        <fullName evidence="2">Uncharacterized protein</fullName>
    </submittedName>
</protein>
<dbReference type="AlphaFoldDB" id="A0AAE1E7A1"/>
<proteinExistence type="predicted"/>
<feature type="region of interest" description="Disordered" evidence="1">
    <location>
        <begin position="344"/>
        <end position="368"/>
    </location>
</feature>
<feature type="compositionally biased region" description="Basic and acidic residues" evidence="1">
    <location>
        <begin position="349"/>
        <end position="361"/>
    </location>
</feature>
<dbReference type="Proteomes" id="UP001283361">
    <property type="component" value="Unassembled WGS sequence"/>
</dbReference>
<organism evidence="2 3">
    <name type="scientific">Elysia crispata</name>
    <name type="common">lettuce slug</name>
    <dbReference type="NCBI Taxonomy" id="231223"/>
    <lineage>
        <taxon>Eukaryota</taxon>
        <taxon>Metazoa</taxon>
        <taxon>Spiralia</taxon>
        <taxon>Lophotrochozoa</taxon>
        <taxon>Mollusca</taxon>
        <taxon>Gastropoda</taxon>
        <taxon>Heterobranchia</taxon>
        <taxon>Euthyneura</taxon>
        <taxon>Panpulmonata</taxon>
        <taxon>Sacoglossa</taxon>
        <taxon>Placobranchoidea</taxon>
        <taxon>Plakobranchidae</taxon>
        <taxon>Elysia</taxon>
    </lineage>
</organism>
<name>A0AAE1E7A1_9GAST</name>
<evidence type="ECO:0000313" key="2">
    <source>
        <dbReference type="EMBL" id="KAK3796577.1"/>
    </source>
</evidence>
<gene>
    <name evidence="2" type="ORF">RRG08_057828</name>
</gene>
<evidence type="ECO:0000313" key="3">
    <source>
        <dbReference type="Proteomes" id="UP001283361"/>
    </source>
</evidence>
<evidence type="ECO:0000256" key="1">
    <source>
        <dbReference type="SAM" id="MobiDB-lite"/>
    </source>
</evidence>
<dbReference type="EMBL" id="JAWDGP010000872">
    <property type="protein sequence ID" value="KAK3796577.1"/>
    <property type="molecule type" value="Genomic_DNA"/>
</dbReference>
<sequence>MGCEQLTQSSVEYMSNWPGEQSGHQVRLDAPKLTGQNTKVAKPSEKDCPFMAIACPHGLNPGLVARAVQEIRLLVSIPCRWDRPAPAAADTGGGKLTLPKPCAIREGRKNNQVAQLDGAQRSVGFEATHRHPFRSEGDCSIRPNHPGWAQLRRVIYHPPPCASRGPGPLREPRDLASFPDNLCWTDLTPSQAINRTESAQSRVQLFRIALCAGVVVVAESEPSDLLQHSAQGNQEENNRYIERCPGKIMSVSHNCRGNGLPCKKGRNLSRRLSVLSHATASVFSKESHKDSNYTTLVDDAGAPSAHSLTGARSVVWHKPETDSMWMDPIKSQAIDQLERRWSSQVQVAERNEPRGGHESKNLAKVGVR</sequence>
<reference evidence="2" key="1">
    <citation type="journal article" date="2023" name="G3 (Bethesda)">
        <title>A reference genome for the long-term kleptoplast-retaining sea slug Elysia crispata morphotype clarki.</title>
        <authorList>
            <person name="Eastman K.E."/>
            <person name="Pendleton A.L."/>
            <person name="Shaikh M.A."/>
            <person name="Suttiyut T."/>
            <person name="Ogas R."/>
            <person name="Tomko P."/>
            <person name="Gavelis G."/>
            <person name="Widhalm J.R."/>
            <person name="Wisecaver J.H."/>
        </authorList>
    </citation>
    <scope>NUCLEOTIDE SEQUENCE</scope>
    <source>
        <strain evidence="2">ECLA1</strain>
    </source>
</reference>
<keyword evidence="3" id="KW-1185">Reference proteome</keyword>